<feature type="transmembrane region" description="Helical" evidence="2">
    <location>
        <begin position="12"/>
        <end position="30"/>
    </location>
</feature>
<evidence type="ECO:0000256" key="1">
    <source>
        <dbReference type="SAM" id="MobiDB-lite"/>
    </source>
</evidence>
<dbReference type="RefSeq" id="WP_035356113.1">
    <property type="nucleotide sequence ID" value="NZ_JRUN01000085.1"/>
</dbReference>
<feature type="transmembrane region" description="Helical" evidence="2">
    <location>
        <begin position="95"/>
        <end position="114"/>
    </location>
</feature>
<dbReference type="EMBL" id="JRUN01000085">
    <property type="protein sequence ID" value="KHD84202.1"/>
    <property type="molecule type" value="Genomic_DNA"/>
</dbReference>
<dbReference type="OrthoDB" id="2418206at2"/>
<dbReference type="Proteomes" id="UP000030588">
    <property type="component" value="Unassembled WGS sequence"/>
</dbReference>
<evidence type="ECO:0000256" key="2">
    <source>
        <dbReference type="SAM" id="Phobius"/>
    </source>
</evidence>
<gene>
    <name evidence="3" type="ORF">NG54_17060</name>
</gene>
<feature type="compositionally biased region" description="Polar residues" evidence="1">
    <location>
        <begin position="166"/>
        <end position="179"/>
    </location>
</feature>
<organism evidence="3 4">
    <name type="scientific">Heyndrickxia ginsengihumi</name>
    <dbReference type="NCBI Taxonomy" id="363870"/>
    <lineage>
        <taxon>Bacteria</taxon>
        <taxon>Bacillati</taxon>
        <taxon>Bacillota</taxon>
        <taxon>Bacilli</taxon>
        <taxon>Bacillales</taxon>
        <taxon>Bacillaceae</taxon>
        <taxon>Heyndrickxia</taxon>
    </lineage>
</organism>
<keyword evidence="2" id="KW-1133">Transmembrane helix</keyword>
<feature type="transmembrane region" description="Helical" evidence="2">
    <location>
        <begin position="126"/>
        <end position="143"/>
    </location>
</feature>
<keyword evidence="2" id="KW-0812">Transmembrane</keyword>
<feature type="transmembrane region" description="Helical" evidence="2">
    <location>
        <begin position="50"/>
        <end position="74"/>
    </location>
</feature>
<proteinExistence type="predicted"/>
<evidence type="ECO:0000313" key="3">
    <source>
        <dbReference type="EMBL" id="KHD84202.1"/>
    </source>
</evidence>
<sequence length="179" mass="19812">MEKQYKGMMSQYISILGIFAGILIGAFGALQGFTSLFNNADDLPIGKILIISSIGASSVLLILFFLLNGVAKLIGKDLSSHKEKNAHAINKHPTLVIGYGILILVSLIGTSLELCNAKVRFSWQGLWWLLPLGWVIYFVYAIYKEDFLFPITKIRTKQTEKKKSITKNSDASEGSPQTQ</sequence>
<keyword evidence="2" id="KW-0472">Membrane</keyword>
<feature type="region of interest" description="Disordered" evidence="1">
    <location>
        <begin position="158"/>
        <end position="179"/>
    </location>
</feature>
<protein>
    <submittedName>
        <fullName evidence="3">Uncharacterized protein</fullName>
    </submittedName>
</protein>
<evidence type="ECO:0000313" key="4">
    <source>
        <dbReference type="Proteomes" id="UP000030588"/>
    </source>
</evidence>
<reference evidence="3 4" key="1">
    <citation type="submission" date="2014-10" db="EMBL/GenBank/DDBJ databases">
        <title>Draft genome of phytase producing Bacillus ginsengihumi strain M2.11.</title>
        <authorList>
            <person name="Toymentseva A."/>
            <person name="Boulygina E.A."/>
            <person name="Kazakov S.V."/>
            <person name="Kayumov I."/>
            <person name="Suleimanova A.D."/>
            <person name="Mardanova A.M."/>
            <person name="Maria S.N."/>
            <person name="Sergey M.Y."/>
            <person name="Sharipova M.R."/>
        </authorList>
    </citation>
    <scope>NUCLEOTIDE SEQUENCE [LARGE SCALE GENOMIC DNA]</scope>
    <source>
        <strain evidence="3 4">M2.11</strain>
    </source>
</reference>
<accession>A0A0A6XVI8</accession>
<name>A0A0A6XVI8_9BACI</name>
<dbReference type="STRING" id="363870.NG54_17060"/>
<comment type="caution">
    <text evidence="3">The sequence shown here is derived from an EMBL/GenBank/DDBJ whole genome shotgun (WGS) entry which is preliminary data.</text>
</comment>
<dbReference type="AlphaFoldDB" id="A0A0A6XVI8"/>